<accession>A0A8D8FSI5</accession>
<organism evidence="1">
    <name type="scientific">Culex pipiens</name>
    <name type="common">House mosquito</name>
    <dbReference type="NCBI Taxonomy" id="7175"/>
    <lineage>
        <taxon>Eukaryota</taxon>
        <taxon>Metazoa</taxon>
        <taxon>Ecdysozoa</taxon>
        <taxon>Arthropoda</taxon>
        <taxon>Hexapoda</taxon>
        <taxon>Insecta</taxon>
        <taxon>Pterygota</taxon>
        <taxon>Neoptera</taxon>
        <taxon>Endopterygota</taxon>
        <taxon>Diptera</taxon>
        <taxon>Nematocera</taxon>
        <taxon>Culicoidea</taxon>
        <taxon>Culicidae</taxon>
        <taxon>Culicinae</taxon>
        <taxon>Culicini</taxon>
        <taxon>Culex</taxon>
        <taxon>Culex</taxon>
    </lineage>
</organism>
<protein>
    <submittedName>
        <fullName evidence="1">(northern house mosquito) hypothetical protein</fullName>
    </submittedName>
</protein>
<proteinExistence type="predicted"/>
<reference evidence="1" key="1">
    <citation type="submission" date="2021-05" db="EMBL/GenBank/DDBJ databases">
        <authorList>
            <person name="Alioto T."/>
            <person name="Alioto T."/>
            <person name="Gomez Garrido J."/>
        </authorList>
    </citation>
    <scope>NUCLEOTIDE SEQUENCE</scope>
</reference>
<dbReference type="EMBL" id="HBUE01090993">
    <property type="protein sequence ID" value="CAG6481485.1"/>
    <property type="molecule type" value="Transcribed_RNA"/>
</dbReference>
<dbReference type="AlphaFoldDB" id="A0A8D8FSI5"/>
<name>A0A8D8FSI5_CULPI</name>
<evidence type="ECO:0000313" key="1">
    <source>
        <dbReference type="EMBL" id="CAG6481485.1"/>
    </source>
</evidence>
<sequence>MMWIVLSDEFCYFYGGLQICWNDAFVGPAGTADGSADDSVYTPQIDPIARGICRIQGVQLLEAAQYGRSPTIPVRFGDFFAVLHLISDFVVGFPCLPVIPRGGRDHP</sequence>